<keyword evidence="16" id="KW-1185">Reference proteome</keyword>
<dbReference type="AlphaFoldDB" id="L9LA67"/>
<evidence type="ECO:0000313" key="15">
    <source>
        <dbReference type="EMBL" id="ELW71539.1"/>
    </source>
</evidence>
<feature type="binding site" evidence="12">
    <location>
        <position position="204"/>
    </location>
    <ligand>
        <name>Fe cation</name>
        <dbReference type="ChEBI" id="CHEBI:24875"/>
        <label>1</label>
    </ligand>
</feature>
<dbReference type="GO" id="GO:0006826">
    <property type="term" value="P:iron ion transport"/>
    <property type="evidence" value="ECO:0007669"/>
    <property type="project" value="InterPro"/>
</dbReference>
<dbReference type="InterPro" id="IPR009078">
    <property type="entry name" value="Ferritin-like_SF"/>
</dbReference>
<keyword evidence="7" id="KW-0560">Oxidoreductase</keyword>
<keyword evidence="8 12" id="KW-0408">Iron</keyword>
<comment type="function">
    <text evidence="13">Stores iron in a soluble, non-toxic, readily available form. Important for iron homeostasis. Iron is taken up in the ferrous form and deposited as ferric hydroxides after oxidation.</text>
</comment>
<reference evidence="16" key="2">
    <citation type="journal article" date="2013" name="Nat. Commun.">
        <title>Genome of the Chinese tree shrew.</title>
        <authorList>
            <person name="Fan Y."/>
            <person name="Huang Z.Y."/>
            <person name="Cao C.C."/>
            <person name="Chen C.S."/>
            <person name="Chen Y.X."/>
            <person name="Fan D.D."/>
            <person name="He J."/>
            <person name="Hou H.L."/>
            <person name="Hu L."/>
            <person name="Hu X.T."/>
            <person name="Jiang X.T."/>
            <person name="Lai R."/>
            <person name="Lang Y.S."/>
            <person name="Liang B."/>
            <person name="Liao S.G."/>
            <person name="Mu D."/>
            <person name="Ma Y.Y."/>
            <person name="Niu Y.Y."/>
            <person name="Sun X.Q."/>
            <person name="Xia J.Q."/>
            <person name="Xiao J."/>
            <person name="Xiong Z.Q."/>
            <person name="Xu L."/>
            <person name="Yang L."/>
            <person name="Zhang Y."/>
            <person name="Zhao W."/>
            <person name="Zhao X.D."/>
            <person name="Zheng Y.T."/>
            <person name="Zhou J.M."/>
            <person name="Zhu Y.B."/>
            <person name="Zhang G.J."/>
            <person name="Wang J."/>
            <person name="Yao Y.G."/>
        </authorList>
    </citation>
    <scope>NUCLEOTIDE SEQUENCE [LARGE SCALE GENOMIC DNA]</scope>
</reference>
<feature type="domain" description="Ferritin-like diiron" evidence="14">
    <location>
        <begin position="76"/>
        <end position="222"/>
    </location>
</feature>
<dbReference type="GO" id="GO:0008198">
    <property type="term" value="F:ferrous iron binding"/>
    <property type="evidence" value="ECO:0007669"/>
    <property type="project" value="TreeGrafter"/>
</dbReference>
<dbReference type="InterPro" id="IPR012347">
    <property type="entry name" value="Ferritin-like"/>
</dbReference>
<comment type="catalytic activity">
    <reaction evidence="11">
        <text>4 Fe(2+) + O2 + 4 H(+) = 4 Fe(3+) + 2 H2O</text>
        <dbReference type="Rhea" id="RHEA:11148"/>
        <dbReference type="ChEBI" id="CHEBI:15377"/>
        <dbReference type="ChEBI" id="CHEBI:15378"/>
        <dbReference type="ChEBI" id="CHEBI:15379"/>
        <dbReference type="ChEBI" id="CHEBI:29033"/>
        <dbReference type="ChEBI" id="CHEBI:29034"/>
        <dbReference type="EC" id="1.16.3.1"/>
    </reaction>
</comment>
<dbReference type="PANTHER" id="PTHR11431:SF37">
    <property type="entry name" value="FERRITIN HEAVY CHAIN"/>
    <property type="match status" value="1"/>
</dbReference>
<dbReference type="FunFam" id="1.20.1260.10:FF:000024">
    <property type="entry name" value="Ferritin heavy chain"/>
    <property type="match status" value="1"/>
</dbReference>
<evidence type="ECO:0000256" key="7">
    <source>
        <dbReference type="ARBA" id="ARBA00023002"/>
    </source>
</evidence>
<comment type="similarity">
    <text evidence="3 13">Belongs to the ferritin family.</text>
</comment>
<reference evidence="16" key="1">
    <citation type="submission" date="2012-07" db="EMBL/GenBank/DDBJ databases">
        <title>Genome of the Chinese tree shrew, a rising model animal genetically related to primates.</title>
        <authorList>
            <person name="Zhang G."/>
            <person name="Fan Y."/>
            <person name="Yao Y."/>
            <person name="Huang Z."/>
        </authorList>
    </citation>
    <scope>NUCLEOTIDE SEQUENCE [LARGE SCALE GENOMIC DNA]</scope>
</reference>
<name>L9LA67_TUPCH</name>
<dbReference type="GO" id="GO:0031410">
    <property type="term" value="C:cytoplasmic vesicle"/>
    <property type="evidence" value="ECO:0007669"/>
    <property type="project" value="UniProtKB-KW"/>
</dbReference>
<evidence type="ECO:0000256" key="11">
    <source>
        <dbReference type="ARBA" id="ARBA00047990"/>
    </source>
</evidence>
<evidence type="ECO:0000256" key="4">
    <source>
        <dbReference type="ARBA" id="ARBA00022434"/>
    </source>
</evidence>
<keyword evidence="5" id="KW-0963">Cytoplasm</keyword>
<keyword evidence="4 13" id="KW-0409">Iron storage</keyword>
<evidence type="ECO:0000256" key="3">
    <source>
        <dbReference type="ARBA" id="ARBA00007513"/>
    </source>
</evidence>
<dbReference type="GO" id="GO:0008199">
    <property type="term" value="F:ferric iron binding"/>
    <property type="evidence" value="ECO:0007669"/>
    <property type="project" value="InterPro"/>
</dbReference>
<dbReference type="STRING" id="246437.L9LA67"/>
<comment type="subcellular location">
    <subcellularLocation>
        <location evidence="2">Cytoplasmic vesicle</location>
        <location evidence="2">Autophagosome</location>
    </subcellularLocation>
    <subcellularLocation>
        <location evidence="1">Lysosome</location>
    </subcellularLocation>
</comment>
<dbReference type="InterPro" id="IPR008331">
    <property type="entry name" value="Ferritin_DPS_dom"/>
</dbReference>
<evidence type="ECO:0000256" key="12">
    <source>
        <dbReference type="PIRSR" id="PIRSR601519-1"/>
    </source>
</evidence>
<dbReference type="InterPro" id="IPR001519">
    <property type="entry name" value="Ferritin"/>
</dbReference>
<dbReference type="GO" id="GO:0006879">
    <property type="term" value="P:intracellular iron ion homeostasis"/>
    <property type="evidence" value="ECO:0007669"/>
    <property type="project" value="UniProtKB-KW"/>
</dbReference>
<keyword evidence="10" id="KW-0968">Cytoplasmic vesicle</keyword>
<dbReference type="EMBL" id="KB320461">
    <property type="protein sequence ID" value="ELW71539.1"/>
    <property type="molecule type" value="Genomic_DNA"/>
</dbReference>
<evidence type="ECO:0000256" key="5">
    <source>
        <dbReference type="ARBA" id="ARBA00022490"/>
    </source>
</evidence>
<dbReference type="InterPro" id="IPR009040">
    <property type="entry name" value="Ferritin-like_diiron"/>
</dbReference>
<feature type="binding site" evidence="12">
    <location>
        <position position="93"/>
    </location>
    <ligand>
        <name>Fe cation</name>
        <dbReference type="ChEBI" id="CHEBI:24875"/>
        <label>1</label>
    </ligand>
</feature>
<keyword evidence="9" id="KW-0458">Lysosome</keyword>
<organism evidence="15 16">
    <name type="scientific">Tupaia chinensis</name>
    <name type="common">Chinese tree shrew</name>
    <name type="synonym">Tupaia belangeri chinensis</name>
    <dbReference type="NCBI Taxonomy" id="246437"/>
    <lineage>
        <taxon>Eukaryota</taxon>
        <taxon>Metazoa</taxon>
        <taxon>Chordata</taxon>
        <taxon>Craniata</taxon>
        <taxon>Vertebrata</taxon>
        <taxon>Euteleostomi</taxon>
        <taxon>Mammalia</taxon>
        <taxon>Eutheria</taxon>
        <taxon>Euarchontoglires</taxon>
        <taxon>Scandentia</taxon>
        <taxon>Tupaiidae</taxon>
        <taxon>Tupaia</taxon>
    </lineage>
</organism>
<dbReference type="Proteomes" id="UP000011518">
    <property type="component" value="Unassembled WGS sequence"/>
</dbReference>
<keyword evidence="6 12" id="KW-0479">Metal-binding</keyword>
<evidence type="ECO:0000256" key="2">
    <source>
        <dbReference type="ARBA" id="ARBA00004419"/>
    </source>
</evidence>
<evidence type="ECO:0000256" key="9">
    <source>
        <dbReference type="ARBA" id="ARBA00023228"/>
    </source>
</evidence>
<dbReference type="PROSITE" id="PS50905">
    <property type="entry name" value="FERRITIN_LIKE"/>
    <property type="match status" value="1"/>
</dbReference>
<evidence type="ECO:0000256" key="8">
    <source>
        <dbReference type="ARBA" id="ARBA00023004"/>
    </source>
</evidence>
<dbReference type="Pfam" id="PF00210">
    <property type="entry name" value="Ferritin"/>
    <property type="match status" value="1"/>
</dbReference>
<protein>
    <recommendedName>
        <fullName evidence="13">Ferritin</fullName>
    </recommendedName>
</protein>
<proteinExistence type="inferred from homology"/>
<sequence length="239" mass="26899">MTSGQTFSAKLQRFPASTVLELNLALIPHPSRPPRACPVLCHHLTAPSDCCKVPTVVTASPQPPAMMTRSPLQVRQSYHQDGEAAIKHQINLELYTSCVHLSRTFYFDPDDVASKDFAKYFLHQSHEERERMRNGRSCRIKEMATYSSGNQETRSCREWTECMECAFHLGKNTNQSLLELHNPATAINDPRLCDSIETHYLNEQIKSIKELSARVTNMGMAGYLCGRHTLGDTDNESSA</sequence>
<evidence type="ECO:0000313" key="16">
    <source>
        <dbReference type="Proteomes" id="UP000011518"/>
    </source>
</evidence>
<dbReference type="GO" id="GO:0005764">
    <property type="term" value="C:lysosome"/>
    <property type="evidence" value="ECO:0007669"/>
    <property type="project" value="UniProtKB-SubCell"/>
</dbReference>
<evidence type="ECO:0000256" key="10">
    <source>
        <dbReference type="ARBA" id="ARBA00023329"/>
    </source>
</evidence>
<evidence type="ECO:0000256" key="13">
    <source>
        <dbReference type="RuleBase" id="RU361145"/>
    </source>
</evidence>
<dbReference type="SUPFAM" id="SSF47240">
    <property type="entry name" value="Ferritin-like"/>
    <property type="match status" value="1"/>
</dbReference>
<dbReference type="GO" id="GO:0005776">
    <property type="term" value="C:autophagosome"/>
    <property type="evidence" value="ECO:0007669"/>
    <property type="project" value="UniProtKB-SubCell"/>
</dbReference>
<dbReference type="CDD" id="cd01056">
    <property type="entry name" value="Euk_Ferritin"/>
    <property type="match status" value="1"/>
</dbReference>
<dbReference type="GO" id="GO:0004322">
    <property type="term" value="F:ferroxidase activity"/>
    <property type="evidence" value="ECO:0007669"/>
    <property type="project" value="UniProtKB-EC"/>
</dbReference>
<evidence type="ECO:0000256" key="6">
    <source>
        <dbReference type="ARBA" id="ARBA00022723"/>
    </source>
</evidence>
<dbReference type="Gene3D" id="1.20.1260.10">
    <property type="match status" value="1"/>
</dbReference>
<evidence type="ECO:0000256" key="1">
    <source>
        <dbReference type="ARBA" id="ARBA00004371"/>
    </source>
</evidence>
<dbReference type="PANTHER" id="PTHR11431">
    <property type="entry name" value="FERRITIN"/>
    <property type="match status" value="1"/>
</dbReference>
<gene>
    <name evidence="15" type="ORF">TREES_T100016589</name>
</gene>
<dbReference type="InParanoid" id="L9LA67"/>
<accession>L9LA67</accession>
<evidence type="ECO:0000259" key="14">
    <source>
        <dbReference type="PROSITE" id="PS50905"/>
    </source>
</evidence>
<feature type="binding site" evidence="12">
    <location>
        <position position="128"/>
    </location>
    <ligand>
        <name>Fe cation</name>
        <dbReference type="ChEBI" id="CHEBI:24875"/>
        <label>1</label>
    </ligand>
</feature>